<evidence type="ECO:0000313" key="2">
    <source>
        <dbReference type="EMBL" id="CDT09072.1"/>
    </source>
</evidence>
<accession>A0A822MT81</accession>
<dbReference type="Proteomes" id="UP000049077">
    <property type="component" value="Unassembled WGS sequence"/>
</dbReference>
<organism evidence="1 4">
    <name type="scientific">Vibrio crassostreae</name>
    <dbReference type="NCBI Taxonomy" id="246167"/>
    <lineage>
        <taxon>Bacteria</taxon>
        <taxon>Pseudomonadati</taxon>
        <taxon>Pseudomonadota</taxon>
        <taxon>Gammaproteobacteria</taxon>
        <taxon>Vibrionales</taxon>
        <taxon>Vibrionaceae</taxon>
        <taxon>Vibrio</taxon>
    </lineage>
</organism>
<sequence>MYLSACLLSMKIIVLEGLVVNLYPDSYFVQFNSKKCGYSVVFRVSFDKMRRSLMLEVGQQRIRCFKYYGM</sequence>
<protein>
    <submittedName>
        <fullName evidence="1">Uncharacterized protein</fullName>
    </submittedName>
</protein>
<reference evidence="4" key="1">
    <citation type="submission" date="2014-06" db="EMBL/GenBank/DDBJ databases">
        <authorList>
            <person name="Le Roux Frederique"/>
        </authorList>
    </citation>
    <scope>NUCLEOTIDE SEQUENCE [LARGE SCALE GENOMIC DNA]</scope>
    <source>
        <strain evidence="4">J5-5</strain>
    </source>
</reference>
<evidence type="ECO:0000313" key="4">
    <source>
        <dbReference type="Proteomes" id="UP000049495"/>
    </source>
</evidence>
<name>A0A822MT81_9VIBR</name>
<dbReference type="AlphaFoldDB" id="A0A822MT81"/>
<reference evidence="1 3" key="2">
    <citation type="submission" date="2014-06" db="EMBL/GenBank/DDBJ databases">
        <authorList>
            <person name="Le Roux F."/>
        </authorList>
    </citation>
    <scope>NUCLEOTIDE SEQUENCE</scope>
    <source>
        <strain evidence="2 3">J5-4</strain>
        <strain evidence="1">J5-5</strain>
    </source>
</reference>
<comment type="caution">
    <text evidence="1">The sequence shown here is derived from an EMBL/GenBank/DDBJ whole genome shotgun (WGS) entry which is preliminary data.</text>
</comment>
<proteinExistence type="predicted"/>
<keyword evidence="3" id="KW-1185">Reference proteome</keyword>
<dbReference type="EMBL" id="CCJV01000043">
    <property type="protein sequence ID" value="CDT02037.1"/>
    <property type="molecule type" value="Genomic_DNA"/>
</dbReference>
<evidence type="ECO:0000313" key="3">
    <source>
        <dbReference type="Proteomes" id="UP000049077"/>
    </source>
</evidence>
<gene>
    <name evidence="2" type="ORF">VCR4J5_1500034</name>
    <name evidence="1" type="ORF">VCR5J5_1370058</name>
</gene>
<dbReference type="Proteomes" id="UP000049495">
    <property type="component" value="Unassembled WGS sequence"/>
</dbReference>
<dbReference type="EMBL" id="CCJX01000058">
    <property type="protein sequence ID" value="CDT09072.1"/>
    <property type="molecule type" value="Genomic_DNA"/>
</dbReference>
<evidence type="ECO:0000313" key="1">
    <source>
        <dbReference type="EMBL" id="CDT02037.1"/>
    </source>
</evidence>